<feature type="compositionally biased region" description="Basic and acidic residues" evidence="5">
    <location>
        <begin position="364"/>
        <end position="378"/>
    </location>
</feature>
<dbReference type="GO" id="GO:0031588">
    <property type="term" value="C:nucleotide-activated protein kinase complex"/>
    <property type="evidence" value="ECO:0007669"/>
    <property type="project" value="TreeGrafter"/>
</dbReference>
<dbReference type="PANTHER" id="PTHR13780:SF35">
    <property type="entry name" value="LD22662P"/>
    <property type="match status" value="1"/>
</dbReference>
<dbReference type="SMART" id="SM00116">
    <property type="entry name" value="CBS"/>
    <property type="match status" value="4"/>
</dbReference>
<dbReference type="Pfam" id="PF00571">
    <property type="entry name" value="CBS"/>
    <property type="match status" value="1"/>
</dbReference>
<evidence type="ECO:0000259" key="6">
    <source>
        <dbReference type="PROSITE" id="PS51371"/>
    </source>
</evidence>
<feature type="region of interest" description="Disordered" evidence="5">
    <location>
        <begin position="454"/>
        <end position="509"/>
    </location>
</feature>
<evidence type="ECO:0000313" key="8">
    <source>
        <dbReference type="Proteomes" id="UP000054248"/>
    </source>
</evidence>
<dbReference type="InterPro" id="IPR046342">
    <property type="entry name" value="CBS_dom_sf"/>
</dbReference>
<evidence type="ECO:0000256" key="1">
    <source>
        <dbReference type="ARBA" id="ARBA00006750"/>
    </source>
</evidence>
<feature type="compositionally biased region" description="Low complexity" evidence="5">
    <location>
        <begin position="478"/>
        <end position="496"/>
    </location>
</feature>
<dbReference type="EMBL" id="KN823036">
    <property type="protein sequence ID" value="KIO25767.1"/>
    <property type="molecule type" value="Genomic_DNA"/>
</dbReference>
<dbReference type="InterPro" id="IPR000644">
    <property type="entry name" value="CBS_dom"/>
</dbReference>
<dbReference type="InterPro" id="IPR050511">
    <property type="entry name" value="AMPK_gamma/SDS23_families"/>
</dbReference>
<proteinExistence type="inferred from homology"/>
<organism evidence="7 8">
    <name type="scientific">Tulasnella calospora MUT 4182</name>
    <dbReference type="NCBI Taxonomy" id="1051891"/>
    <lineage>
        <taxon>Eukaryota</taxon>
        <taxon>Fungi</taxon>
        <taxon>Dikarya</taxon>
        <taxon>Basidiomycota</taxon>
        <taxon>Agaricomycotina</taxon>
        <taxon>Agaricomycetes</taxon>
        <taxon>Cantharellales</taxon>
        <taxon>Tulasnellaceae</taxon>
        <taxon>Tulasnella</taxon>
    </lineage>
</organism>
<evidence type="ECO:0000256" key="2">
    <source>
        <dbReference type="ARBA" id="ARBA00022737"/>
    </source>
</evidence>
<feature type="compositionally biased region" description="Basic residues" evidence="5">
    <location>
        <begin position="9"/>
        <end position="20"/>
    </location>
</feature>
<dbReference type="Gene3D" id="3.10.580.10">
    <property type="entry name" value="CBS-domain"/>
    <property type="match status" value="2"/>
</dbReference>
<reference evidence="8" key="2">
    <citation type="submission" date="2015-01" db="EMBL/GenBank/DDBJ databases">
        <title>Evolutionary Origins and Diversification of the Mycorrhizal Mutualists.</title>
        <authorList>
            <consortium name="DOE Joint Genome Institute"/>
            <consortium name="Mycorrhizal Genomics Consortium"/>
            <person name="Kohler A."/>
            <person name="Kuo A."/>
            <person name="Nagy L.G."/>
            <person name="Floudas D."/>
            <person name="Copeland A."/>
            <person name="Barry K.W."/>
            <person name="Cichocki N."/>
            <person name="Veneault-Fourrey C."/>
            <person name="LaButti K."/>
            <person name="Lindquist E.A."/>
            <person name="Lipzen A."/>
            <person name="Lundell T."/>
            <person name="Morin E."/>
            <person name="Murat C."/>
            <person name="Riley R."/>
            <person name="Ohm R."/>
            <person name="Sun H."/>
            <person name="Tunlid A."/>
            <person name="Henrissat B."/>
            <person name="Grigoriev I.V."/>
            <person name="Hibbett D.S."/>
            <person name="Martin F."/>
        </authorList>
    </citation>
    <scope>NUCLEOTIDE SEQUENCE [LARGE SCALE GENOMIC DNA]</scope>
    <source>
        <strain evidence="8">MUT 4182</strain>
    </source>
</reference>
<feature type="compositionally biased region" description="Low complexity" evidence="5">
    <location>
        <begin position="389"/>
        <end position="400"/>
    </location>
</feature>
<dbReference type="PANTHER" id="PTHR13780">
    <property type="entry name" value="AMP-ACTIVATED PROTEIN KINASE, GAMMA REGULATORY SUBUNIT"/>
    <property type="match status" value="1"/>
</dbReference>
<comment type="similarity">
    <text evidence="1">Belongs to the 5'-AMP-activated protein kinase gamma subunit family.</text>
</comment>
<dbReference type="PROSITE" id="PS51371">
    <property type="entry name" value="CBS"/>
    <property type="match status" value="2"/>
</dbReference>
<dbReference type="GO" id="GO:0005634">
    <property type="term" value="C:nucleus"/>
    <property type="evidence" value="ECO:0007669"/>
    <property type="project" value="TreeGrafter"/>
</dbReference>
<keyword evidence="8" id="KW-1185">Reference proteome</keyword>
<keyword evidence="2" id="KW-0677">Repeat</keyword>
<dbReference type="GO" id="GO:0019901">
    <property type="term" value="F:protein kinase binding"/>
    <property type="evidence" value="ECO:0007669"/>
    <property type="project" value="TreeGrafter"/>
</dbReference>
<dbReference type="GO" id="GO:0005737">
    <property type="term" value="C:cytoplasm"/>
    <property type="evidence" value="ECO:0007669"/>
    <property type="project" value="TreeGrafter"/>
</dbReference>
<evidence type="ECO:0000313" key="7">
    <source>
        <dbReference type="EMBL" id="KIO25767.1"/>
    </source>
</evidence>
<protein>
    <recommendedName>
        <fullName evidence="6">CBS domain-containing protein</fullName>
    </recommendedName>
</protein>
<evidence type="ECO:0000256" key="3">
    <source>
        <dbReference type="ARBA" id="ARBA00023122"/>
    </source>
</evidence>
<dbReference type="AlphaFoldDB" id="A0A0C3LWM5"/>
<feature type="region of interest" description="Disordered" evidence="5">
    <location>
        <begin position="1"/>
        <end position="35"/>
    </location>
</feature>
<sequence length="509" mass="55287">MSTTISPKVNRRASGRKRQRALSSLPPHQSPDSHHNALRSIRAFLRGRSSYDVFPVSYRLIVLDNKLEVKKALNALISNGGGNWLLRQSLRVVSAPLWDAERSCFAGMFTVADIIHLIQYYYDTSSYNDAAADVEHFQLESLRGLTFVIPDVHPNVTEIERALNVPPPPLLSIHPLRPLYEACQYLQKTHARRLPLLDQDQQTGDEVVLSVLTQYRVLKFIAINCREIPHLHLGLKDLGIGTYVSPTASIEHPENPYWPIKTATLNTTVFDVVHMFSKDGISAVPIIDENGVVTNLYETVDVITLVRLGAYQSLDLTISSALSQRSPDFPGVITCTGTDSLASLMLLIKQRRVHRLVVVEGDERVSRTATPGRDRSQSLERSPPIGGMSASAPTTSTTPTHTGNPIGPKPLKGRLVGIITLSDVLRYLVGYSEQSILGGGISSEPWDEDFDVTGESPTTVRGGFGGRRSGSGAGQDALGFSGSASGSTGPSALGTPDLGTPADERPAPM</sequence>
<reference evidence="7 8" key="1">
    <citation type="submission" date="2014-04" db="EMBL/GenBank/DDBJ databases">
        <authorList>
            <consortium name="DOE Joint Genome Institute"/>
            <person name="Kuo A."/>
            <person name="Girlanda M."/>
            <person name="Perotto S."/>
            <person name="Kohler A."/>
            <person name="Nagy L.G."/>
            <person name="Floudas D."/>
            <person name="Copeland A."/>
            <person name="Barry K.W."/>
            <person name="Cichocki N."/>
            <person name="Veneault-Fourrey C."/>
            <person name="LaButti K."/>
            <person name="Lindquist E.A."/>
            <person name="Lipzen A."/>
            <person name="Lundell T."/>
            <person name="Morin E."/>
            <person name="Murat C."/>
            <person name="Sun H."/>
            <person name="Tunlid A."/>
            <person name="Henrissat B."/>
            <person name="Grigoriev I.V."/>
            <person name="Hibbett D.S."/>
            <person name="Martin F."/>
            <person name="Nordberg H.P."/>
            <person name="Cantor M.N."/>
            <person name="Hua S.X."/>
        </authorList>
    </citation>
    <scope>NUCLEOTIDE SEQUENCE [LARGE SCALE GENOMIC DNA]</scope>
    <source>
        <strain evidence="7 8">MUT 4182</strain>
    </source>
</reference>
<evidence type="ECO:0000256" key="5">
    <source>
        <dbReference type="SAM" id="MobiDB-lite"/>
    </source>
</evidence>
<accession>A0A0C3LWM5</accession>
<feature type="compositionally biased region" description="Gly residues" evidence="5">
    <location>
        <begin position="462"/>
        <end position="473"/>
    </location>
</feature>
<dbReference type="HOGENOM" id="CLU_021740_2_0_1"/>
<evidence type="ECO:0000256" key="4">
    <source>
        <dbReference type="PROSITE-ProRule" id="PRU00703"/>
    </source>
</evidence>
<keyword evidence="3 4" id="KW-0129">CBS domain</keyword>
<dbReference type="STRING" id="1051891.A0A0C3LWM5"/>
<dbReference type="Proteomes" id="UP000054248">
    <property type="component" value="Unassembled WGS sequence"/>
</dbReference>
<dbReference type="OrthoDB" id="286637at2759"/>
<dbReference type="GO" id="GO:0016208">
    <property type="term" value="F:AMP binding"/>
    <property type="evidence" value="ECO:0007669"/>
    <property type="project" value="TreeGrafter"/>
</dbReference>
<feature type="domain" description="CBS" evidence="6">
    <location>
        <begin position="254"/>
        <end position="316"/>
    </location>
</feature>
<feature type="domain" description="CBS" evidence="6">
    <location>
        <begin position="166"/>
        <end position="228"/>
    </location>
</feature>
<dbReference type="SUPFAM" id="SSF54631">
    <property type="entry name" value="CBS-domain pair"/>
    <property type="match status" value="2"/>
</dbReference>
<dbReference type="GO" id="GO:0019887">
    <property type="term" value="F:protein kinase regulator activity"/>
    <property type="evidence" value="ECO:0007669"/>
    <property type="project" value="TreeGrafter"/>
</dbReference>
<gene>
    <name evidence="7" type="ORF">M407DRAFT_8237</name>
</gene>
<name>A0A0C3LWM5_9AGAM</name>
<feature type="region of interest" description="Disordered" evidence="5">
    <location>
        <begin position="364"/>
        <end position="412"/>
    </location>
</feature>